<dbReference type="SMART" id="SM00886">
    <property type="entry name" value="Dabb"/>
    <property type="match status" value="1"/>
</dbReference>
<organism evidence="2 3">
    <name type="scientific">Pseudarcicella hirudinis</name>
    <dbReference type="NCBI Taxonomy" id="1079859"/>
    <lineage>
        <taxon>Bacteria</taxon>
        <taxon>Pseudomonadati</taxon>
        <taxon>Bacteroidota</taxon>
        <taxon>Cytophagia</taxon>
        <taxon>Cytophagales</taxon>
        <taxon>Flectobacillaceae</taxon>
        <taxon>Pseudarcicella</taxon>
    </lineage>
</organism>
<dbReference type="OrthoDB" id="7189263at2"/>
<dbReference type="PROSITE" id="PS51502">
    <property type="entry name" value="S_R_A_B_BARREL"/>
    <property type="match status" value="1"/>
</dbReference>
<dbReference type="InterPro" id="IPR013097">
    <property type="entry name" value="Dabb"/>
</dbReference>
<dbReference type="PROSITE" id="PS51318">
    <property type="entry name" value="TAT"/>
    <property type="match status" value="1"/>
</dbReference>
<name>A0A1I5Q4I3_9BACT</name>
<dbReference type="InterPro" id="IPR011008">
    <property type="entry name" value="Dimeric_a/b-barrel"/>
</dbReference>
<dbReference type="STRING" id="1079859.SAMN04515674_1035"/>
<evidence type="ECO:0000313" key="3">
    <source>
        <dbReference type="Proteomes" id="UP000199306"/>
    </source>
</evidence>
<protein>
    <submittedName>
        <fullName evidence="2">Stress responsive A/B Barrel Domain</fullName>
    </submittedName>
</protein>
<dbReference type="SUPFAM" id="SSF54909">
    <property type="entry name" value="Dimeric alpha+beta barrel"/>
    <property type="match status" value="1"/>
</dbReference>
<sequence>MEKSSRRNFLESSATAMAGGAILTGLTSAETEAHGNDHKSIPFVHHVFFWLKNPKNKKESDQLLAGLKALGAIKEIKGAHIGSASVNDFDKPVTDASYSFSVMLIFGSKKDEEKYLVHPLHKKFIDDHKHLWSKVVVYDSIQIE</sequence>
<dbReference type="Proteomes" id="UP000199306">
    <property type="component" value="Unassembled WGS sequence"/>
</dbReference>
<evidence type="ECO:0000313" key="2">
    <source>
        <dbReference type="EMBL" id="SFP40930.1"/>
    </source>
</evidence>
<proteinExistence type="predicted"/>
<dbReference type="InterPro" id="IPR006311">
    <property type="entry name" value="TAT_signal"/>
</dbReference>
<feature type="domain" description="Stress-response A/B barrel" evidence="1">
    <location>
        <begin position="43"/>
        <end position="140"/>
    </location>
</feature>
<accession>A0A1I5Q4I3</accession>
<keyword evidence="3" id="KW-1185">Reference proteome</keyword>
<dbReference type="AlphaFoldDB" id="A0A1I5Q4I3"/>
<dbReference type="Gene3D" id="3.30.70.100">
    <property type="match status" value="1"/>
</dbReference>
<dbReference type="Pfam" id="PF07876">
    <property type="entry name" value="Dabb"/>
    <property type="match status" value="1"/>
</dbReference>
<gene>
    <name evidence="2" type="ORF">SAMN04515674_1035</name>
</gene>
<dbReference type="RefSeq" id="WP_092013713.1">
    <property type="nucleotide sequence ID" value="NZ_FOXH01000003.1"/>
</dbReference>
<dbReference type="EMBL" id="FOXH01000003">
    <property type="protein sequence ID" value="SFP40930.1"/>
    <property type="molecule type" value="Genomic_DNA"/>
</dbReference>
<reference evidence="2 3" key="1">
    <citation type="submission" date="2016-10" db="EMBL/GenBank/DDBJ databases">
        <authorList>
            <person name="de Groot N.N."/>
        </authorList>
    </citation>
    <scope>NUCLEOTIDE SEQUENCE [LARGE SCALE GENOMIC DNA]</scope>
    <source>
        <strain evidence="3">E92,LMG 26720,CCM 7988</strain>
    </source>
</reference>
<evidence type="ECO:0000259" key="1">
    <source>
        <dbReference type="PROSITE" id="PS51502"/>
    </source>
</evidence>